<dbReference type="PANTHER" id="PTHR23080">
    <property type="entry name" value="THAP DOMAIN PROTEIN"/>
    <property type="match status" value="1"/>
</dbReference>
<evidence type="ECO:0000313" key="3">
    <source>
        <dbReference type="EMBL" id="CAB3998544.1"/>
    </source>
</evidence>
<organism evidence="3 4">
    <name type="scientific">Paramuricea clavata</name>
    <name type="common">Red gorgonian</name>
    <name type="synonym">Violescent sea-whip</name>
    <dbReference type="NCBI Taxonomy" id="317549"/>
    <lineage>
        <taxon>Eukaryota</taxon>
        <taxon>Metazoa</taxon>
        <taxon>Cnidaria</taxon>
        <taxon>Anthozoa</taxon>
        <taxon>Octocorallia</taxon>
        <taxon>Malacalcyonacea</taxon>
        <taxon>Plexauridae</taxon>
        <taxon>Paramuricea</taxon>
    </lineage>
</organism>
<dbReference type="InterPro" id="IPR027806">
    <property type="entry name" value="HARBI1_dom"/>
</dbReference>
<dbReference type="GO" id="GO:0046872">
    <property type="term" value="F:metal ion binding"/>
    <property type="evidence" value="ECO:0007669"/>
    <property type="project" value="UniProtKB-KW"/>
</dbReference>
<gene>
    <name evidence="3" type="ORF">PACLA_8A087982</name>
</gene>
<protein>
    <submittedName>
        <fullName evidence="3">Uncharacterized protein</fullName>
    </submittedName>
</protein>
<comment type="caution">
    <text evidence="3">The sequence shown here is derived from an EMBL/GenBank/DDBJ whole genome shotgun (WGS) entry which is preliminary data.</text>
</comment>
<name>A0A6S7GYY0_PARCT</name>
<evidence type="ECO:0000256" key="1">
    <source>
        <dbReference type="ARBA" id="ARBA00001968"/>
    </source>
</evidence>
<dbReference type="EMBL" id="CACRXK020003382">
    <property type="protein sequence ID" value="CAB3998544.1"/>
    <property type="molecule type" value="Genomic_DNA"/>
</dbReference>
<accession>A0A6S7GYY0</accession>
<keyword evidence="2" id="KW-0479">Metal-binding</keyword>
<evidence type="ECO:0000313" key="4">
    <source>
        <dbReference type="Proteomes" id="UP001152795"/>
    </source>
</evidence>
<sequence>MESTRNVELTCAEVVRDLLDATLANESPSSFQSSCPGGRMLTSSKNIDENSNCTSKKSKSSGGFTCCVAGHRVCSEHFSGGKKTYTNNLPTIVPSLQHCLTALEKHDAMKHGPKRSFSPETAGRGPGLIIDCTEIFLETPSSFRSQSATYSNYKHHNTAKGLVGISPSGAVSFVSELYAGQSSDKQITLDCGILNLLEEGDSVMADKGFEIEGDMPLGVSLNIPPSYLTNFLECIEKWTQSEREFIHTCPNSPHFTAPYITKTKVLMQSLDMNLEARARRNTPLLSDLCTLMTTHSTPL</sequence>
<dbReference type="PANTHER" id="PTHR23080:SF133">
    <property type="entry name" value="SI:CH211-262I1.5-RELATED"/>
    <property type="match status" value="1"/>
</dbReference>
<evidence type="ECO:0000256" key="2">
    <source>
        <dbReference type="ARBA" id="ARBA00022723"/>
    </source>
</evidence>
<dbReference type="AlphaFoldDB" id="A0A6S7GYY0"/>
<comment type="cofactor">
    <cofactor evidence="1">
        <name>a divalent metal cation</name>
        <dbReference type="ChEBI" id="CHEBI:60240"/>
    </cofactor>
</comment>
<proteinExistence type="predicted"/>
<dbReference type="Pfam" id="PF13359">
    <property type="entry name" value="DDE_Tnp_4"/>
    <property type="match status" value="1"/>
</dbReference>
<feature type="non-terminal residue" evidence="3">
    <location>
        <position position="299"/>
    </location>
</feature>
<keyword evidence="4" id="KW-1185">Reference proteome</keyword>
<dbReference type="Proteomes" id="UP001152795">
    <property type="component" value="Unassembled WGS sequence"/>
</dbReference>
<reference evidence="3" key="1">
    <citation type="submission" date="2020-04" db="EMBL/GenBank/DDBJ databases">
        <authorList>
            <person name="Alioto T."/>
            <person name="Alioto T."/>
            <person name="Gomez Garrido J."/>
        </authorList>
    </citation>
    <scope>NUCLEOTIDE SEQUENCE</scope>
    <source>
        <strain evidence="3">A484AB</strain>
    </source>
</reference>